<dbReference type="EMBL" id="KN832887">
    <property type="protein sequence ID" value="KIM95518.1"/>
    <property type="molecule type" value="Genomic_DNA"/>
</dbReference>
<dbReference type="SUPFAM" id="SSF49785">
    <property type="entry name" value="Galactose-binding domain-like"/>
    <property type="match status" value="1"/>
</dbReference>
<dbReference type="AlphaFoldDB" id="A0A0C3C9C4"/>
<dbReference type="STRING" id="913774.A0A0C3C9C4"/>
<dbReference type="InterPro" id="IPR008979">
    <property type="entry name" value="Galactose-bd-like_sf"/>
</dbReference>
<reference evidence="4 5" key="1">
    <citation type="submission" date="2014-04" db="EMBL/GenBank/DDBJ databases">
        <authorList>
            <consortium name="DOE Joint Genome Institute"/>
            <person name="Kuo A."/>
            <person name="Martino E."/>
            <person name="Perotto S."/>
            <person name="Kohler A."/>
            <person name="Nagy L.G."/>
            <person name="Floudas D."/>
            <person name="Copeland A."/>
            <person name="Barry K.W."/>
            <person name="Cichocki N."/>
            <person name="Veneault-Fourrey C."/>
            <person name="LaButti K."/>
            <person name="Lindquist E.A."/>
            <person name="Lipzen A."/>
            <person name="Lundell T."/>
            <person name="Morin E."/>
            <person name="Murat C."/>
            <person name="Sun H."/>
            <person name="Tunlid A."/>
            <person name="Henrissat B."/>
            <person name="Grigoriev I.V."/>
            <person name="Hibbett D.S."/>
            <person name="Martin F."/>
            <person name="Nordberg H.P."/>
            <person name="Cantor M.N."/>
            <person name="Hua S.X."/>
        </authorList>
    </citation>
    <scope>NUCLEOTIDE SEQUENCE [LARGE SCALE GENOMIC DNA]</scope>
    <source>
        <strain evidence="4 5">Zn</strain>
    </source>
</reference>
<dbReference type="InterPro" id="IPR037047">
    <property type="entry name" value="PITH_dom_sf"/>
</dbReference>
<organism evidence="4 5">
    <name type="scientific">Oidiodendron maius (strain Zn)</name>
    <dbReference type="NCBI Taxonomy" id="913774"/>
    <lineage>
        <taxon>Eukaryota</taxon>
        <taxon>Fungi</taxon>
        <taxon>Dikarya</taxon>
        <taxon>Ascomycota</taxon>
        <taxon>Pezizomycotina</taxon>
        <taxon>Leotiomycetes</taxon>
        <taxon>Leotiomycetes incertae sedis</taxon>
        <taxon>Myxotrichaceae</taxon>
        <taxon>Oidiodendron</taxon>
    </lineage>
</organism>
<dbReference type="Proteomes" id="UP000054321">
    <property type="component" value="Unassembled WGS sequence"/>
</dbReference>
<keyword evidence="2" id="KW-1015">Disulfide bond</keyword>
<feature type="non-terminal residue" evidence="4">
    <location>
        <position position="1"/>
    </location>
</feature>
<dbReference type="OrthoDB" id="2121326at2759"/>
<dbReference type="Pfam" id="PF06201">
    <property type="entry name" value="PITH"/>
    <property type="match status" value="1"/>
</dbReference>
<evidence type="ECO:0000259" key="3">
    <source>
        <dbReference type="PROSITE" id="PS51532"/>
    </source>
</evidence>
<accession>A0A0C3C9C4</accession>
<dbReference type="InterPro" id="IPR010400">
    <property type="entry name" value="PITH_dom"/>
</dbReference>
<evidence type="ECO:0000256" key="1">
    <source>
        <dbReference type="ARBA" id="ARBA00008987"/>
    </source>
</evidence>
<keyword evidence="5" id="KW-1185">Reference proteome</keyword>
<evidence type="ECO:0000313" key="5">
    <source>
        <dbReference type="Proteomes" id="UP000054321"/>
    </source>
</evidence>
<gene>
    <name evidence="4" type="ORF">OIDMADRAFT_134039</name>
</gene>
<feature type="domain" description="PITH" evidence="3">
    <location>
        <begin position="1"/>
        <end position="95"/>
    </location>
</feature>
<evidence type="ECO:0000256" key="2">
    <source>
        <dbReference type="ARBA" id="ARBA00023157"/>
    </source>
</evidence>
<sequence length="95" mass="10643">PALIRLYTNKPHNLDFSEADDAPPMQAIALTAKDWNSEGTANISVRFVKFQNISSLIIYVVKVDGDGDKVRLDRVRLISKTGDKREMGKLEKVRG</sequence>
<name>A0A0C3C9C4_OIDMZ</name>
<protein>
    <recommendedName>
        <fullName evidence="3">PITH domain-containing protein</fullName>
    </recommendedName>
</protein>
<dbReference type="HOGENOM" id="CLU_2378442_0_0_1"/>
<dbReference type="Gene3D" id="2.60.120.470">
    <property type="entry name" value="PITH domain"/>
    <property type="match status" value="1"/>
</dbReference>
<comment type="similarity">
    <text evidence="1">Belongs to the thioredoxin family.</text>
</comment>
<dbReference type="PANTHER" id="PTHR46115">
    <property type="entry name" value="THIOREDOXIN-LIKE PROTEIN 1"/>
    <property type="match status" value="1"/>
</dbReference>
<dbReference type="GO" id="GO:0005737">
    <property type="term" value="C:cytoplasm"/>
    <property type="evidence" value="ECO:0007669"/>
    <property type="project" value="UniProtKB-ARBA"/>
</dbReference>
<reference evidence="5" key="2">
    <citation type="submission" date="2015-01" db="EMBL/GenBank/DDBJ databases">
        <title>Evolutionary Origins and Diversification of the Mycorrhizal Mutualists.</title>
        <authorList>
            <consortium name="DOE Joint Genome Institute"/>
            <consortium name="Mycorrhizal Genomics Consortium"/>
            <person name="Kohler A."/>
            <person name="Kuo A."/>
            <person name="Nagy L.G."/>
            <person name="Floudas D."/>
            <person name="Copeland A."/>
            <person name="Barry K.W."/>
            <person name="Cichocki N."/>
            <person name="Veneault-Fourrey C."/>
            <person name="LaButti K."/>
            <person name="Lindquist E.A."/>
            <person name="Lipzen A."/>
            <person name="Lundell T."/>
            <person name="Morin E."/>
            <person name="Murat C."/>
            <person name="Riley R."/>
            <person name="Ohm R."/>
            <person name="Sun H."/>
            <person name="Tunlid A."/>
            <person name="Henrissat B."/>
            <person name="Grigoriev I.V."/>
            <person name="Hibbett D.S."/>
            <person name="Martin F."/>
        </authorList>
    </citation>
    <scope>NUCLEOTIDE SEQUENCE [LARGE SCALE GENOMIC DNA]</scope>
    <source>
        <strain evidence="5">Zn</strain>
    </source>
</reference>
<dbReference type="PROSITE" id="PS51532">
    <property type="entry name" value="PITH"/>
    <property type="match status" value="1"/>
</dbReference>
<evidence type="ECO:0000313" key="4">
    <source>
        <dbReference type="EMBL" id="KIM95518.1"/>
    </source>
</evidence>
<proteinExistence type="inferred from homology"/>
<dbReference type="InParanoid" id="A0A0C3C9C4"/>